<evidence type="ECO:0000256" key="9">
    <source>
        <dbReference type="ARBA" id="ARBA00023284"/>
    </source>
</evidence>
<dbReference type="GO" id="GO:0048038">
    <property type="term" value="F:quinone binding"/>
    <property type="evidence" value="ECO:0007669"/>
    <property type="project" value="UniProtKB-KW"/>
</dbReference>
<keyword evidence="4" id="KW-0874">Quinone</keyword>
<evidence type="ECO:0000256" key="2">
    <source>
        <dbReference type="ARBA" id="ARBA00006214"/>
    </source>
</evidence>
<dbReference type="Proteomes" id="UP000424462">
    <property type="component" value="Chromosome"/>
</dbReference>
<evidence type="ECO:0000256" key="3">
    <source>
        <dbReference type="ARBA" id="ARBA00022692"/>
    </source>
</evidence>
<dbReference type="EMBL" id="CP046455">
    <property type="protein sequence ID" value="QGU07308.1"/>
    <property type="molecule type" value="Genomic_DNA"/>
</dbReference>
<dbReference type="GO" id="GO:0016020">
    <property type="term" value="C:membrane"/>
    <property type="evidence" value="ECO:0007669"/>
    <property type="project" value="UniProtKB-SubCell"/>
</dbReference>
<dbReference type="AlphaFoldDB" id="A0A6B8WLP0"/>
<evidence type="ECO:0000313" key="12">
    <source>
        <dbReference type="EMBL" id="QGU07308.1"/>
    </source>
</evidence>
<evidence type="ECO:0000313" key="13">
    <source>
        <dbReference type="Proteomes" id="UP000424462"/>
    </source>
</evidence>
<reference evidence="12 13" key="1">
    <citation type="submission" date="2019-11" db="EMBL/GenBank/DDBJ databases">
        <title>Complete genome sequence of Corynebacterium kalinowskii 1959, a novel Corynebacterium species isolated from soil of a small paddock in Vilsendorf, Germany.</title>
        <authorList>
            <person name="Schaffert L."/>
            <person name="Ruwe M."/>
            <person name="Milse J."/>
            <person name="Hanuschka K."/>
            <person name="Ortseifen V."/>
            <person name="Droste J."/>
            <person name="Brandt D."/>
            <person name="Schlueter L."/>
            <person name="Kutter Y."/>
            <person name="Vinke S."/>
            <person name="Viehoefer P."/>
            <person name="Jacob L."/>
            <person name="Luebke N.-C."/>
            <person name="Schulte-Berndt E."/>
            <person name="Hain C."/>
            <person name="Linder M."/>
            <person name="Schmidt P."/>
            <person name="Wollenschlaeger L."/>
            <person name="Luttermann T."/>
            <person name="Thieme E."/>
            <person name="Hassa J."/>
            <person name="Haak M."/>
            <person name="Wittchen M."/>
            <person name="Mentz A."/>
            <person name="Persicke M."/>
            <person name="Busche T."/>
            <person name="Ruckert C."/>
        </authorList>
    </citation>
    <scope>NUCLEOTIDE SEQUENCE [LARGE SCALE GENOMIC DNA]</scope>
    <source>
        <strain evidence="12 13">2039</strain>
    </source>
</reference>
<keyword evidence="6" id="KW-0560">Oxidoreductase</keyword>
<dbReference type="Gene3D" id="1.20.1440.130">
    <property type="entry name" value="VKOR domain"/>
    <property type="match status" value="1"/>
</dbReference>
<gene>
    <name evidence="12" type="ORF">COCCU_06865</name>
</gene>
<dbReference type="GO" id="GO:0016491">
    <property type="term" value="F:oxidoreductase activity"/>
    <property type="evidence" value="ECO:0007669"/>
    <property type="project" value="UniProtKB-KW"/>
</dbReference>
<feature type="domain" description="Vitamin K epoxide reductase" evidence="11">
    <location>
        <begin position="15"/>
        <end position="156"/>
    </location>
</feature>
<accession>A0A6B8WLP0</accession>
<dbReference type="CDD" id="cd12922">
    <property type="entry name" value="VKOR_5"/>
    <property type="match status" value="1"/>
</dbReference>
<dbReference type="SMART" id="SM00756">
    <property type="entry name" value="VKc"/>
    <property type="match status" value="1"/>
</dbReference>
<keyword evidence="3 10" id="KW-0812">Transmembrane</keyword>
<protein>
    <submittedName>
        <fullName evidence="12">Vitamin K epoxide reductase family protein</fullName>
    </submittedName>
</protein>
<feature type="transmembrane region" description="Helical" evidence="10">
    <location>
        <begin position="179"/>
        <end position="199"/>
    </location>
</feature>
<dbReference type="InterPro" id="IPR041714">
    <property type="entry name" value="VKOR_Actinobacteria"/>
</dbReference>
<name>A0A6B8WLP0_9CORY</name>
<evidence type="ECO:0000256" key="6">
    <source>
        <dbReference type="ARBA" id="ARBA00023002"/>
    </source>
</evidence>
<evidence type="ECO:0000256" key="8">
    <source>
        <dbReference type="ARBA" id="ARBA00023157"/>
    </source>
</evidence>
<feature type="transmembrane region" description="Helical" evidence="10">
    <location>
        <begin position="131"/>
        <end position="158"/>
    </location>
</feature>
<dbReference type="KEGG" id="cok:COCCU_06865"/>
<proteinExistence type="inferred from homology"/>
<keyword evidence="9" id="KW-0676">Redox-active center</keyword>
<comment type="subcellular location">
    <subcellularLocation>
        <location evidence="1">Membrane</location>
        <topology evidence="1">Multi-pass membrane protein</topology>
    </subcellularLocation>
</comment>
<evidence type="ECO:0000259" key="11">
    <source>
        <dbReference type="SMART" id="SM00756"/>
    </source>
</evidence>
<organism evidence="12 13">
    <name type="scientific">Corynebacterium occultum</name>
    <dbReference type="NCBI Taxonomy" id="2675219"/>
    <lineage>
        <taxon>Bacteria</taxon>
        <taxon>Bacillati</taxon>
        <taxon>Actinomycetota</taxon>
        <taxon>Actinomycetes</taxon>
        <taxon>Mycobacteriales</taxon>
        <taxon>Corynebacteriaceae</taxon>
        <taxon>Corynebacterium</taxon>
    </lineage>
</organism>
<dbReference type="Pfam" id="PF07884">
    <property type="entry name" value="VKOR"/>
    <property type="match status" value="1"/>
</dbReference>
<keyword evidence="7 10" id="KW-0472">Membrane</keyword>
<feature type="transmembrane region" description="Helical" evidence="10">
    <location>
        <begin position="79"/>
        <end position="97"/>
    </location>
</feature>
<dbReference type="InterPro" id="IPR038354">
    <property type="entry name" value="VKOR_sf"/>
</dbReference>
<evidence type="ECO:0000256" key="1">
    <source>
        <dbReference type="ARBA" id="ARBA00004141"/>
    </source>
</evidence>
<feature type="transmembrane region" description="Helical" evidence="10">
    <location>
        <begin position="104"/>
        <end position="125"/>
    </location>
</feature>
<keyword evidence="13" id="KW-1185">Reference proteome</keyword>
<sequence>MTTTKTRRLRQPMQDRPYGILMVILGVIGLIMSTVLLMEKFIMAEDPTHIPSCTFNSVLACGSILNSAQAAVFYIPNPVLGIFGFACVIVVGMAVLAGARFAAWFWACFLAGTTLAMIFIHWLAFESLWSINALCPWCMVVWAVTIPIFWFSLLHIIAPEDPAEAHSGAEKFWVFCVKYRELILVVWYLLFFIFIWARFGNALFGL</sequence>
<keyword evidence="5 10" id="KW-1133">Transmembrane helix</keyword>
<keyword evidence="8" id="KW-1015">Disulfide bond</keyword>
<feature type="transmembrane region" description="Helical" evidence="10">
    <location>
        <begin position="20"/>
        <end position="38"/>
    </location>
</feature>
<dbReference type="InterPro" id="IPR012932">
    <property type="entry name" value="VKOR"/>
</dbReference>
<evidence type="ECO:0000256" key="4">
    <source>
        <dbReference type="ARBA" id="ARBA00022719"/>
    </source>
</evidence>
<evidence type="ECO:0000256" key="7">
    <source>
        <dbReference type="ARBA" id="ARBA00023136"/>
    </source>
</evidence>
<evidence type="ECO:0000256" key="5">
    <source>
        <dbReference type="ARBA" id="ARBA00022989"/>
    </source>
</evidence>
<comment type="similarity">
    <text evidence="2">Belongs to the VKOR family.</text>
</comment>
<evidence type="ECO:0000256" key="10">
    <source>
        <dbReference type="SAM" id="Phobius"/>
    </source>
</evidence>